<dbReference type="InterPro" id="IPR002068">
    <property type="entry name" value="A-crystallin/Hsp20_dom"/>
</dbReference>
<dbReference type="GO" id="GO:0036498">
    <property type="term" value="P:IRE1-mediated unfolded protein response"/>
    <property type="evidence" value="ECO:0007669"/>
    <property type="project" value="TreeGrafter"/>
</dbReference>
<reference evidence="7 8" key="1">
    <citation type="submission" date="2019-10" db="EMBL/GenBank/DDBJ databases">
        <title>Assembly and Annotation for the nematode Trichostrongylus colubriformis.</title>
        <authorList>
            <person name="Martin J."/>
        </authorList>
    </citation>
    <scope>NUCLEOTIDE SEQUENCE [LARGE SCALE GENOMIC DNA]</scope>
    <source>
        <strain evidence="7">G859</strain>
        <tissue evidence="7">Whole worm</tissue>
    </source>
</reference>
<feature type="compositionally biased region" description="Basic residues" evidence="5">
    <location>
        <begin position="138"/>
        <end position="147"/>
    </location>
</feature>
<feature type="domain" description="SHSP" evidence="6">
    <location>
        <begin position="46"/>
        <end position="154"/>
    </location>
</feature>
<dbReference type="GO" id="GO:0005737">
    <property type="term" value="C:cytoplasm"/>
    <property type="evidence" value="ECO:0007669"/>
    <property type="project" value="TreeGrafter"/>
</dbReference>
<feature type="binding site" evidence="2">
    <location>
        <position position="94"/>
    </location>
    <ligand>
        <name>Zn(2+)</name>
        <dbReference type="ChEBI" id="CHEBI:29105"/>
        <label>1</label>
    </ligand>
</feature>
<keyword evidence="2" id="KW-0479">Metal-binding</keyword>
<dbReference type="InterPro" id="IPR008978">
    <property type="entry name" value="HSP20-like_chaperone"/>
</dbReference>
<keyword evidence="7" id="KW-0346">Stress response</keyword>
<dbReference type="PIRSF" id="PIRSF036514">
    <property type="entry name" value="Sm_HSP_B1"/>
    <property type="match status" value="1"/>
</dbReference>
<dbReference type="Gene3D" id="2.60.40.790">
    <property type="match status" value="1"/>
</dbReference>
<evidence type="ECO:0000256" key="1">
    <source>
        <dbReference type="PIRNR" id="PIRNR036514"/>
    </source>
</evidence>
<proteinExistence type="inferred from homology"/>
<feature type="region of interest" description="Disordered" evidence="5">
    <location>
        <begin position="33"/>
        <end position="56"/>
    </location>
</feature>
<organism evidence="7 8">
    <name type="scientific">Trichostrongylus colubriformis</name>
    <name type="common">Black scour worm</name>
    <dbReference type="NCBI Taxonomy" id="6319"/>
    <lineage>
        <taxon>Eukaryota</taxon>
        <taxon>Metazoa</taxon>
        <taxon>Ecdysozoa</taxon>
        <taxon>Nematoda</taxon>
        <taxon>Chromadorea</taxon>
        <taxon>Rhabditida</taxon>
        <taxon>Rhabditina</taxon>
        <taxon>Rhabditomorpha</taxon>
        <taxon>Strongyloidea</taxon>
        <taxon>Trichostrongylidae</taxon>
        <taxon>Trichostrongylus</taxon>
    </lineage>
</organism>
<dbReference type="GO" id="GO:0009408">
    <property type="term" value="P:response to heat"/>
    <property type="evidence" value="ECO:0007669"/>
    <property type="project" value="TreeGrafter"/>
</dbReference>
<evidence type="ECO:0000259" key="6">
    <source>
        <dbReference type="PROSITE" id="PS01031"/>
    </source>
</evidence>
<dbReference type="InterPro" id="IPR001436">
    <property type="entry name" value="Alpha-crystallin/sHSP_animal"/>
</dbReference>
<name>A0AAN8F940_TRICO</name>
<dbReference type="GO" id="GO:0005634">
    <property type="term" value="C:nucleus"/>
    <property type="evidence" value="ECO:0007669"/>
    <property type="project" value="TreeGrafter"/>
</dbReference>
<keyword evidence="8" id="KW-1185">Reference proteome</keyword>
<dbReference type="PRINTS" id="PR00299">
    <property type="entry name" value="ACRYSTALLIN"/>
</dbReference>
<evidence type="ECO:0000256" key="4">
    <source>
        <dbReference type="RuleBase" id="RU003616"/>
    </source>
</evidence>
<evidence type="ECO:0000256" key="3">
    <source>
        <dbReference type="PROSITE-ProRule" id="PRU00285"/>
    </source>
</evidence>
<evidence type="ECO:0000313" key="8">
    <source>
        <dbReference type="Proteomes" id="UP001331761"/>
    </source>
</evidence>
<comment type="similarity">
    <text evidence="1 3 4">Belongs to the small heat shock protein (HSP20) family.</text>
</comment>
<dbReference type="AlphaFoldDB" id="A0AAN8F940"/>
<dbReference type="Proteomes" id="UP001331761">
    <property type="component" value="Unassembled WGS sequence"/>
</dbReference>
<sequence>MSICLFPSTAAILPRLLDDVFADLDDIDKALRAHSKNGTPSSGHGDKHSASRKRPMVVNDDTKLAISLDVKRFKPEDLKVNLEDRVLTVEGTQEIKEKDGYSLRSFVRQWNLPKDVNLDQLHSSITEDGHLSIEAPKLRKQPSRHIKNIPIHKSSQEK</sequence>
<dbReference type="PANTHER" id="PTHR45640">
    <property type="entry name" value="HEAT SHOCK PROTEIN HSP-12.2-RELATED"/>
    <property type="match status" value="1"/>
</dbReference>
<accession>A0AAN8F940</accession>
<evidence type="ECO:0000313" key="7">
    <source>
        <dbReference type="EMBL" id="KAK5969627.1"/>
    </source>
</evidence>
<dbReference type="GO" id="GO:0042026">
    <property type="term" value="P:protein refolding"/>
    <property type="evidence" value="ECO:0007669"/>
    <property type="project" value="TreeGrafter"/>
</dbReference>
<dbReference type="GO" id="GO:0046872">
    <property type="term" value="F:metal ion binding"/>
    <property type="evidence" value="ECO:0007669"/>
    <property type="project" value="UniProtKB-KW"/>
</dbReference>
<dbReference type="EMBL" id="WIXE01019941">
    <property type="protein sequence ID" value="KAK5969627.1"/>
    <property type="molecule type" value="Genomic_DNA"/>
</dbReference>
<comment type="caution">
    <text evidence="7">The sequence shown here is derived from an EMBL/GenBank/DDBJ whole genome shotgun (WGS) entry which is preliminary data.</text>
</comment>
<dbReference type="Pfam" id="PF00011">
    <property type="entry name" value="HSP20"/>
    <property type="match status" value="1"/>
</dbReference>
<dbReference type="PANTHER" id="PTHR45640:SF32">
    <property type="entry name" value="STRESS-INDUCED PROTEIN 1"/>
    <property type="match status" value="1"/>
</dbReference>
<evidence type="ECO:0000256" key="5">
    <source>
        <dbReference type="SAM" id="MobiDB-lite"/>
    </source>
</evidence>
<dbReference type="InterPro" id="IPR055269">
    <property type="entry name" value="Alpha-crystallin/HSP_16"/>
</dbReference>
<gene>
    <name evidence="7" type="ORF">GCK32_019912</name>
</gene>
<keyword evidence="2" id="KW-0862">Zinc</keyword>
<dbReference type="GO" id="GO:0051082">
    <property type="term" value="F:unfolded protein binding"/>
    <property type="evidence" value="ECO:0007669"/>
    <property type="project" value="TreeGrafter"/>
</dbReference>
<dbReference type="PROSITE" id="PS01031">
    <property type="entry name" value="SHSP"/>
    <property type="match status" value="1"/>
</dbReference>
<feature type="region of interest" description="Disordered" evidence="5">
    <location>
        <begin position="132"/>
        <end position="158"/>
    </location>
</feature>
<evidence type="ECO:0000256" key="2">
    <source>
        <dbReference type="PIRSR" id="PIRSR036514-1"/>
    </source>
</evidence>
<protein>
    <submittedName>
        <fullName evidence="7">Heat shock protein 16-1</fullName>
    </submittedName>
</protein>
<dbReference type="SUPFAM" id="SSF49764">
    <property type="entry name" value="HSP20-like chaperones"/>
    <property type="match status" value="1"/>
</dbReference>
<dbReference type="CDD" id="cd06526">
    <property type="entry name" value="metazoan_ACD"/>
    <property type="match status" value="1"/>
</dbReference>